<organism evidence="2 5">
    <name type="scientific">Poseidonibacter ostreae</name>
    <dbReference type="NCBI Taxonomy" id="2654171"/>
    <lineage>
        <taxon>Bacteria</taxon>
        <taxon>Pseudomonadati</taxon>
        <taxon>Campylobacterota</taxon>
        <taxon>Epsilonproteobacteria</taxon>
        <taxon>Campylobacterales</taxon>
        <taxon>Arcobacteraceae</taxon>
        <taxon>Poseidonibacter</taxon>
    </lineage>
</organism>
<dbReference type="Proteomes" id="UP000461010">
    <property type="component" value="Unassembled WGS sequence"/>
</dbReference>
<dbReference type="AlphaFoldDB" id="A0A6L4WV16"/>
<keyword evidence="1" id="KW-0472">Membrane</keyword>
<keyword evidence="4" id="KW-1185">Reference proteome</keyword>
<accession>A0A6L4WV16</accession>
<feature type="transmembrane region" description="Helical" evidence="1">
    <location>
        <begin position="41"/>
        <end position="61"/>
    </location>
</feature>
<comment type="caution">
    <text evidence="2">The sequence shown here is derived from an EMBL/GenBank/DDBJ whole genome shotgun (WGS) entry which is preliminary data.</text>
</comment>
<gene>
    <name evidence="3" type="ORF">GBG18_03025</name>
    <name evidence="2" type="ORF">GBG19_02350</name>
</gene>
<name>A0A6L4WV16_9BACT</name>
<evidence type="ECO:0000256" key="1">
    <source>
        <dbReference type="SAM" id="Phobius"/>
    </source>
</evidence>
<keyword evidence="1" id="KW-1133">Transmembrane helix</keyword>
<evidence type="ECO:0000313" key="3">
    <source>
        <dbReference type="EMBL" id="KAB7892418.1"/>
    </source>
</evidence>
<evidence type="ECO:0000313" key="4">
    <source>
        <dbReference type="Proteomes" id="UP000461010"/>
    </source>
</evidence>
<evidence type="ECO:0000313" key="2">
    <source>
        <dbReference type="EMBL" id="KAB7890598.1"/>
    </source>
</evidence>
<protein>
    <submittedName>
        <fullName evidence="2">Uncharacterized protein</fullName>
    </submittedName>
</protein>
<keyword evidence="1" id="KW-0812">Transmembrane</keyword>
<dbReference type="EMBL" id="WFKK01000004">
    <property type="protein sequence ID" value="KAB7890598.1"/>
    <property type="molecule type" value="Genomic_DNA"/>
</dbReference>
<proteinExistence type="predicted"/>
<feature type="transmembrane region" description="Helical" evidence="1">
    <location>
        <begin position="5"/>
        <end position="21"/>
    </location>
</feature>
<dbReference type="RefSeq" id="WP_152188277.1">
    <property type="nucleotide sequence ID" value="NZ_WFKJ01000005.1"/>
</dbReference>
<sequence length="74" mass="8578">MKKEFLIIVSILFILTITVHYKEFLEYPLEQITALATSGAYGLGALHPIIFSLIIYLLLWVPRLVIKLFRKKSQ</sequence>
<dbReference type="Proteomes" id="UP000472839">
    <property type="component" value="Unassembled WGS sequence"/>
</dbReference>
<evidence type="ECO:0000313" key="5">
    <source>
        <dbReference type="Proteomes" id="UP000472839"/>
    </source>
</evidence>
<dbReference type="EMBL" id="WFKJ01000005">
    <property type="protein sequence ID" value="KAB7892418.1"/>
    <property type="molecule type" value="Genomic_DNA"/>
</dbReference>
<reference evidence="4 5" key="1">
    <citation type="submission" date="2019-10" db="EMBL/GenBank/DDBJ databases">
        <title>Poseidonibacter ostreae sp. nov., isolated from the gut of the Ostrea denselamellosa.</title>
        <authorList>
            <person name="Choi A."/>
        </authorList>
    </citation>
    <scope>NUCLEOTIDE SEQUENCE [LARGE SCALE GENOMIC DNA]</scope>
    <source>
        <strain evidence="2 5">SJOD-M-33</strain>
        <strain evidence="3 4">SJOD-M-5</strain>
    </source>
</reference>